<reference evidence="2 3" key="1">
    <citation type="submission" date="2019-03" db="EMBL/GenBank/DDBJ databases">
        <title>Genomic Encyclopedia of Type Strains, Phase IV (KMG-IV): sequencing the most valuable type-strain genomes for metagenomic binning, comparative biology and taxonomic classification.</title>
        <authorList>
            <person name="Goeker M."/>
        </authorList>
    </citation>
    <scope>NUCLEOTIDE SEQUENCE [LARGE SCALE GENOMIC DNA]</scope>
    <source>
        <strain evidence="2 3">DSM 100309</strain>
    </source>
</reference>
<keyword evidence="1" id="KW-1133">Transmembrane helix</keyword>
<protein>
    <submittedName>
        <fullName evidence="2">UPF0716 protein FxsA</fullName>
    </submittedName>
</protein>
<keyword evidence="3" id="KW-1185">Reference proteome</keyword>
<keyword evidence="1" id="KW-0812">Transmembrane</keyword>
<dbReference type="Pfam" id="PF04186">
    <property type="entry name" value="FxsA"/>
    <property type="match status" value="1"/>
</dbReference>
<dbReference type="PANTHER" id="PTHR35335:SF1">
    <property type="entry name" value="UPF0716 PROTEIN FXSA"/>
    <property type="match status" value="1"/>
</dbReference>
<dbReference type="NCBIfam" id="NF008528">
    <property type="entry name" value="PRK11463.1-2"/>
    <property type="match status" value="1"/>
</dbReference>
<dbReference type="InterPro" id="IPR007313">
    <property type="entry name" value="FxsA"/>
</dbReference>
<dbReference type="PANTHER" id="PTHR35335">
    <property type="entry name" value="UPF0716 PROTEIN FXSA"/>
    <property type="match status" value="1"/>
</dbReference>
<accession>A0A4R3Y3S5</accession>
<keyword evidence="1" id="KW-0472">Membrane</keyword>
<dbReference type="RefSeq" id="WP_165922954.1">
    <property type="nucleotide sequence ID" value="NZ_BHVT01000009.1"/>
</dbReference>
<feature type="transmembrane region" description="Helical" evidence="1">
    <location>
        <begin position="81"/>
        <end position="104"/>
    </location>
</feature>
<organism evidence="2 3">
    <name type="scientific">Sulfurirhabdus autotrophica</name>
    <dbReference type="NCBI Taxonomy" id="1706046"/>
    <lineage>
        <taxon>Bacteria</taxon>
        <taxon>Pseudomonadati</taxon>
        <taxon>Pseudomonadota</taxon>
        <taxon>Betaproteobacteria</taxon>
        <taxon>Nitrosomonadales</taxon>
        <taxon>Sulfuricellaceae</taxon>
        <taxon>Sulfurirhabdus</taxon>
    </lineage>
</organism>
<evidence type="ECO:0000313" key="2">
    <source>
        <dbReference type="EMBL" id="TCV86380.1"/>
    </source>
</evidence>
<dbReference type="EMBL" id="SMCO01000007">
    <property type="protein sequence ID" value="TCV86380.1"/>
    <property type="molecule type" value="Genomic_DNA"/>
</dbReference>
<gene>
    <name evidence="2" type="ORF">EDC63_10768</name>
</gene>
<proteinExistence type="predicted"/>
<evidence type="ECO:0000313" key="3">
    <source>
        <dbReference type="Proteomes" id="UP000295367"/>
    </source>
</evidence>
<evidence type="ECO:0000256" key="1">
    <source>
        <dbReference type="SAM" id="Phobius"/>
    </source>
</evidence>
<name>A0A4R3Y3S5_9PROT</name>
<dbReference type="Proteomes" id="UP000295367">
    <property type="component" value="Unassembled WGS sequence"/>
</dbReference>
<sequence>MRSFGFIFLIILLGFPALEIYTLFQVAHAIGWWLLPWLIFTTGAGWVLIQEERLAIFGRLMLAIQSGQSPFGALWDSGRTMVAGVLLIFPGVWSDALAFILLLFPRQSAGGGASQNTPADDGVIEGEWRRVNSEKLESRDKV</sequence>
<dbReference type="AlphaFoldDB" id="A0A4R3Y3S5"/>
<feature type="transmembrane region" description="Helical" evidence="1">
    <location>
        <begin position="30"/>
        <end position="49"/>
    </location>
</feature>
<dbReference type="GO" id="GO:0016020">
    <property type="term" value="C:membrane"/>
    <property type="evidence" value="ECO:0007669"/>
    <property type="project" value="InterPro"/>
</dbReference>
<comment type="caution">
    <text evidence="2">The sequence shown here is derived from an EMBL/GenBank/DDBJ whole genome shotgun (WGS) entry which is preliminary data.</text>
</comment>